<organism evidence="2 3">
    <name type="scientific">Mortierella alpina</name>
    <name type="common">Oleaginous fungus</name>
    <name type="synonym">Mortierella renispora</name>
    <dbReference type="NCBI Taxonomy" id="64518"/>
    <lineage>
        <taxon>Eukaryota</taxon>
        <taxon>Fungi</taxon>
        <taxon>Fungi incertae sedis</taxon>
        <taxon>Mucoromycota</taxon>
        <taxon>Mortierellomycotina</taxon>
        <taxon>Mortierellomycetes</taxon>
        <taxon>Mortierellales</taxon>
        <taxon>Mortierellaceae</taxon>
        <taxon>Mortierella</taxon>
    </lineage>
</organism>
<feature type="signal peptide" evidence="1">
    <location>
        <begin position="1"/>
        <end position="18"/>
    </location>
</feature>
<comment type="caution">
    <text evidence="2">The sequence shown here is derived from an EMBL/GenBank/DDBJ whole genome shotgun (WGS) entry which is preliminary data.</text>
</comment>
<feature type="chain" id="PRO_5040499287" description="Secreted protein" evidence="1">
    <location>
        <begin position="19"/>
        <end position="162"/>
    </location>
</feature>
<keyword evidence="1" id="KW-0732">Signal</keyword>
<evidence type="ECO:0000313" key="2">
    <source>
        <dbReference type="EMBL" id="KAF9944137.1"/>
    </source>
</evidence>
<name>A0A9P6IQ93_MORAP</name>
<dbReference type="Proteomes" id="UP000738359">
    <property type="component" value="Unassembled WGS sequence"/>
</dbReference>
<sequence>MLLQNLFITCVIVTFAVAAPAADPSSPVPSLSAVPAGSLINFNKGDQEPSKDFAKEDVPAGAGDVSAPLNMLAGAVDISALLIHLNTLLETVFKSVDSNALLNNIKALTDITNALLATINALPGETGLDALLKCLKSQTGLPVSALGEQPNPNSAGAKLVVA</sequence>
<keyword evidence="3" id="KW-1185">Reference proteome</keyword>
<dbReference type="AlphaFoldDB" id="A0A9P6IQ93"/>
<evidence type="ECO:0000256" key="1">
    <source>
        <dbReference type="SAM" id="SignalP"/>
    </source>
</evidence>
<evidence type="ECO:0000313" key="3">
    <source>
        <dbReference type="Proteomes" id="UP000738359"/>
    </source>
</evidence>
<evidence type="ECO:0008006" key="4">
    <source>
        <dbReference type="Google" id="ProtNLM"/>
    </source>
</evidence>
<accession>A0A9P6IQ93</accession>
<dbReference type="EMBL" id="JAAAHY010002628">
    <property type="protein sequence ID" value="KAF9944137.1"/>
    <property type="molecule type" value="Genomic_DNA"/>
</dbReference>
<proteinExistence type="predicted"/>
<reference evidence="2" key="1">
    <citation type="journal article" date="2020" name="Fungal Divers.">
        <title>Resolving the Mortierellaceae phylogeny through synthesis of multi-gene phylogenetics and phylogenomics.</title>
        <authorList>
            <person name="Vandepol N."/>
            <person name="Liber J."/>
            <person name="Desiro A."/>
            <person name="Na H."/>
            <person name="Kennedy M."/>
            <person name="Barry K."/>
            <person name="Grigoriev I.V."/>
            <person name="Miller A.N."/>
            <person name="O'Donnell K."/>
            <person name="Stajich J.E."/>
            <person name="Bonito G."/>
        </authorList>
    </citation>
    <scope>NUCLEOTIDE SEQUENCE</scope>
    <source>
        <strain evidence="2">CK1249</strain>
    </source>
</reference>
<gene>
    <name evidence="2" type="ORF">BGZ70_005005</name>
</gene>
<protein>
    <recommendedName>
        <fullName evidence="4">Secreted protein</fullName>
    </recommendedName>
</protein>